<dbReference type="AlphaFoldDB" id="A0A872PM47"/>
<evidence type="ECO:0000256" key="1">
    <source>
        <dbReference type="SAM" id="Phobius"/>
    </source>
</evidence>
<accession>A0A872PM47</accession>
<proteinExistence type="predicted"/>
<keyword evidence="1" id="KW-1133">Transmembrane helix</keyword>
<dbReference type="CTD" id="4509"/>
<organism evidence="2">
    <name type="scientific">Parazyginella tiani</name>
    <dbReference type="NCBI Taxonomy" id="2783702"/>
    <lineage>
        <taxon>Eukaryota</taxon>
        <taxon>Metazoa</taxon>
        <taxon>Ecdysozoa</taxon>
        <taxon>Arthropoda</taxon>
        <taxon>Hexapoda</taxon>
        <taxon>Insecta</taxon>
        <taxon>Pterygota</taxon>
        <taxon>Neoptera</taxon>
        <taxon>Paraneoptera</taxon>
        <taxon>Hemiptera</taxon>
        <taxon>Auchenorrhyncha</taxon>
        <taxon>Membracoidea</taxon>
        <taxon>Cicadellidae</taxon>
        <taxon>Typhlocybinae</taxon>
        <taxon>Typhlocybini</taxon>
        <taxon>Parazyginella</taxon>
    </lineage>
</organism>
<keyword evidence="1" id="KW-0812">Transmembrane</keyword>
<feature type="transmembrane region" description="Helical" evidence="1">
    <location>
        <begin position="6"/>
        <end position="28"/>
    </location>
</feature>
<dbReference type="RefSeq" id="YP_010035023.1">
    <property type="nucleotide sequence ID" value="NC_053918.1"/>
</dbReference>
<reference evidence="2" key="1">
    <citation type="journal article" name="Insects">
        <title>Characterization of the Complete Mitochondrial Genomes of Two Species with Preliminary Investigation on Phylogenetic Status of Zyginellini (Hemiptera: Cicadellidae: Typhlocybinae).</title>
        <authorList>
            <person name="Zhou X."/>
            <person name="Dietrich C.H."/>
            <person name="Huang M."/>
        </authorList>
    </citation>
    <scope>NUCLEOTIDE SEQUENCE</scope>
</reference>
<protein>
    <submittedName>
        <fullName evidence="2">ATP synthase F0 subunit 8</fullName>
    </submittedName>
</protein>
<gene>
    <name evidence="2" type="primary">ATP8</name>
</gene>
<dbReference type="GeneID" id="63382359"/>
<geneLocation type="mitochondrion" evidence="2"/>
<keyword evidence="2" id="KW-0496">Mitochondrion</keyword>
<name>A0A872PM47_9HEMI</name>
<evidence type="ECO:0000313" key="2">
    <source>
        <dbReference type="EMBL" id="QOX09867.1"/>
    </source>
</evidence>
<keyword evidence="1" id="KW-0472">Membrane</keyword>
<dbReference type="EMBL" id="MT683891">
    <property type="protein sequence ID" value="QOX09867.1"/>
    <property type="molecule type" value="Genomic_DNA"/>
</dbReference>
<sequence>MSPMWWTTLMMIFIITLLMSMNILYFNYSKSINKKVKSTSKMHNWTW</sequence>